<protein>
    <submittedName>
        <fullName evidence="2">Uncharacterized protein</fullName>
    </submittedName>
</protein>
<feature type="compositionally biased region" description="Basic and acidic residues" evidence="1">
    <location>
        <begin position="18"/>
        <end position="29"/>
    </location>
</feature>
<comment type="caution">
    <text evidence="2">The sequence shown here is derived from an EMBL/GenBank/DDBJ whole genome shotgun (WGS) entry which is preliminary data.</text>
</comment>
<dbReference type="EMBL" id="JAKNSF020000130">
    <property type="protein sequence ID" value="KAK7713055.1"/>
    <property type="molecule type" value="Genomic_DNA"/>
</dbReference>
<sequence length="352" mass="40384">MEDHPQPDQAPKPRRLRQKELEELRDKHQSGEDKLIPIWQKTGFKEPLNPFVAAFSRTALATFSPVWKKKLDINPEFLVLDGPYLGVYKLILDWIKLCIEEGNDVKFPDNPLSYTPLRALKCHRRTRTLETKRNDQIEETETKLKENVPEYERPHQLHVLLQVIAAANYLQIPEGSLQNGLKKRAPGTARKHIINLGFVERMYNNENDDDLTSDLREAAAISIFEAWWTHKLDAPEYDQYASWLEQMRIDYPQLDEDLHEQFNKKKEFIEGKREERKRARDTEFSAPPVDTGFDNPDAPIDGGWDSVDGTGDAGDGWNQAAAMVSNEGGVGVDWDKTAEEAPSWAASSNSMW</sequence>
<feature type="compositionally biased region" description="Basic and acidic residues" evidence="1">
    <location>
        <begin position="272"/>
        <end position="283"/>
    </location>
</feature>
<evidence type="ECO:0000313" key="3">
    <source>
        <dbReference type="Proteomes" id="UP001430848"/>
    </source>
</evidence>
<evidence type="ECO:0000313" key="2">
    <source>
        <dbReference type="EMBL" id="KAK7713055.1"/>
    </source>
</evidence>
<name>A0ABR1NS27_DIAER</name>
<gene>
    <name evidence="2" type="ORF">SLS63_012198</name>
</gene>
<feature type="region of interest" description="Disordered" evidence="1">
    <location>
        <begin position="1"/>
        <end position="29"/>
    </location>
</feature>
<accession>A0ABR1NS27</accession>
<proteinExistence type="predicted"/>
<dbReference type="Proteomes" id="UP001430848">
    <property type="component" value="Unassembled WGS sequence"/>
</dbReference>
<evidence type="ECO:0000256" key="1">
    <source>
        <dbReference type="SAM" id="MobiDB-lite"/>
    </source>
</evidence>
<organism evidence="2 3">
    <name type="scientific">Diaporthe eres</name>
    <name type="common">Phomopsis oblonga</name>
    <dbReference type="NCBI Taxonomy" id="83184"/>
    <lineage>
        <taxon>Eukaryota</taxon>
        <taxon>Fungi</taxon>
        <taxon>Dikarya</taxon>
        <taxon>Ascomycota</taxon>
        <taxon>Pezizomycotina</taxon>
        <taxon>Sordariomycetes</taxon>
        <taxon>Sordariomycetidae</taxon>
        <taxon>Diaporthales</taxon>
        <taxon>Diaporthaceae</taxon>
        <taxon>Diaporthe</taxon>
        <taxon>Diaporthe eres species complex</taxon>
    </lineage>
</organism>
<keyword evidence="3" id="KW-1185">Reference proteome</keyword>
<reference evidence="2 3" key="1">
    <citation type="submission" date="2024-02" db="EMBL/GenBank/DDBJ databases">
        <title>De novo assembly and annotation of 12 fungi associated with fruit tree decline syndrome in Ontario, Canada.</title>
        <authorList>
            <person name="Sulman M."/>
            <person name="Ellouze W."/>
            <person name="Ilyukhin E."/>
        </authorList>
    </citation>
    <scope>NUCLEOTIDE SEQUENCE [LARGE SCALE GENOMIC DNA]</scope>
    <source>
        <strain evidence="2 3">M169</strain>
    </source>
</reference>
<feature type="region of interest" description="Disordered" evidence="1">
    <location>
        <begin position="272"/>
        <end position="297"/>
    </location>
</feature>